<dbReference type="GO" id="GO:0005737">
    <property type="term" value="C:cytoplasm"/>
    <property type="evidence" value="ECO:0007669"/>
    <property type="project" value="UniProtKB-SubCell"/>
</dbReference>
<evidence type="ECO:0000256" key="1">
    <source>
        <dbReference type="HAMAP-Rule" id="MF_01523"/>
    </source>
</evidence>
<dbReference type="EMBL" id="FMZL01000012">
    <property type="protein sequence ID" value="SDC38955.1"/>
    <property type="molecule type" value="Genomic_DNA"/>
</dbReference>
<feature type="binding site" evidence="1">
    <location>
        <position position="146"/>
    </location>
    <ligand>
        <name>S-adenosyl-L-methionine</name>
        <dbReference type="ChEBI" id="CHEBI:59789"/>
    </ligand>
</feature>
<comment type="catalytic activity">
    <reaction evidence="1">
        <text>guanosine(1516) in 16S rRNA + S-adenosyl-L-methionine = N(2)-methylguanosine(1516) in 16S rRNA + S-adenosyl-L-homocysteine + H(+)</text>
        <dbReference type="Rhea" id="RHEA:43220"/>
        <dbReference type="Rhea" id="RHEA-COMP:10412"/>
        <dbReference type="Rhea" id="RHEA-COMP:10413"/>
        <dbReference type="ChEBI" id="CHEBI:15378"/>
        <dbReference type="ChEBI" id="CHEBI:57856"/>
        <dbReference type="ChEBI" id="CHEBI:59789"/>
        <dbReference type="ChEBI" id="CHEBI:74269"/>
        <dbReference type="ChEBI" id="CHEBI:74481"/>
        <dbReference type="EC" id="2.1.1.242"/>
    </reaction>
</comment>
<name>A0A1G6L867_9ACTN</name>
<keyword evidence="3" id="KW-1185">Reference proteome</keyword>
<dbReference type="InterPro" id="IPR029063">
    <property type="entry name" value="SAM-dependent_MTases_sf"/>
</dbReference>
<dbReference type="PANTHER" id="PTHR36112">
    <property type="entry name" value="RIBOSOMAL RNA SMALL SUBUNIT METHYLTRANSFERASE J"/>
    <property type="match status" value="1"/>
</dbReference>
<dbReference type="EC" id="2.1.1.242" evidence="1"/>
<comment type="function">
    <text evidence="1">Specifically methylates the guanosine in position 1516 of 16S rRNA.</text>
</comment>
<dbReference type="InterPro" id="IPR007536">
    <property type="entry name" value="16SrRNA_methylTrfase_J"/>
</dbReference>
<keyword evidence="1" id="KW-0963">Cytoplasm</keyword>
<dbReference type="AlphaFoldDB" id="A0A1G6L867"/>
<reference evidence="3" key="1">
    <citation type="submission" date="2016-10" db="EMBL/GenBank/DDBJ databases">
        <authorList>
            <person name="Varghese N."/>
            <person name="Submissions S."/>
        </authorList>
    </citation>
    <scope>NUCLEOTIDE SEQUENCE [LARGE SCALE GENOMIC DNA]</scope>
    <source>
        <strain evidence="3">DSM 22619</strain>
    </source>
</reference>
<evidence type="ECO:0000313" key="2">
    <source>
        <dbReference type="EMBL" id="SDC38955.1"/>
    </source>
</evidence>
<organism evidence="2 3">
    <name type="scientific">Parafannyhessea umbonata</name>
    <dbReference type="NCBI Taxonomy" id="604330"/>
    <lineage>
        <taxon>Bacteria</taxon>
        <taxon>Bacillati</taxon>
        <taxon>Actinomycetota</taxon>
        <taxon>Coriobacteriia</taxon>
        <taxon>Coriobacteriales</taxon>
        <taxon>Atopobiaceae</taxon>
        <taxon>Parafannyhessea</taxon>
    </lineage>
</organism>
<keyword evidence="1 2" id="KW-0808">Transferase</keyword>
<dbReference type="HAMAP" id="MF_01523">
    <property type="entry name" value="16SrRNA_methyltr_J"/>
    <property type="match status" value="1"/>
</dbReference>
<evidence type="ECO:0000313" key="3">
    <source>
        <dbReference type="Proteomes" id="UP000198528"/>
    </source>
</evidence>
<sequence length="225" mass="24125">MAIDLPEGLSLERVDGALTLVADDGLSMCGDFARELRRLRPANVSRELLVRAARVRGCDHPRALDATAGMGEDSLLLAAAGFSVTLYEHDPVIAALLADALERAAAVPELAPVVARMRLVRGDSVGALRALADADASARPDVVLLDPMFPERRKSASVKKKAQLLQRLERPAQDEDAMLDAAIKARPRKVVIKRPLKGPFLAGAKPAYQIAGKAVRYDVLVPAQL</sequence>
<keyword evidence="1" id="KW-0698">rRNA processing</keyword>
<comment type="subcellular location">
    <subcellularLocation>
        <location evidence="1">Cytoplasm</location>
    </subcellularLocation>
</comment>
<dbReference type="Pfam" id="PF04445">
    <property type="entry name" value="SAM_MT"/>
    <property type="match status" value="1"/>
</dbReference>
<dbReference type="RefSeq" id="WP_090846620.1">
    <property type="nucleotide sequence ID" value="NZ_FMZL01000012.1"/>
</dbReference>
<dbReference type="PANTHER" id="PTHR36112:SF1">
    <property type="entry name" value="RIBOSOMAL RNA SMALL SUBUNIT METHYLTRANSFERASE J"/>
    <property type="match status" value="1"/>
</dbReference>
<protein>
    <recommendedName>
        <fullName evidence="1">Ribosomal RNA small subunit methyltransferase J</fullName>
        <ecNumber evidence="1">2.1.1.242</ecNumber>
    </recommendedName>
    <alternativeName>
        <fullName evidence="1">16S rRNA m2G1516 methyltransferase</fullName>
    </alternativeName>
    <alternativeName>
        <fullName evidence="1">rRNA (guanine-N(2)-)-methyltransferase</fullName>
    </alternativeName>
</protein>
<keyword evidence="1 2" id="KW-0489">Methyltransferase</keyword>
<dbReference type="STRING" id="604330.SAMN04489857_0109"/>
<accession>A0A1G6L867</accession>
<dbReference type="GO" id="GO:0008990">
    <property type="term" value="F:rRNA (guanine-N2-)-methyltransferase activity"/>
    <property type="evidence" value="ECO:0007669"/>
    <property type="project" value="UniProtKB-UniRule"/>
</dbReference>
<dbReference type="Proteomes" id="UP000198528">
    <property type="component" value="Unassembled WGS sequence"/>
</dbReference>
<keyword evidence="1" id="KW-0949">S-adenosyl-L-methionine</keyword>
<comment type="caution">
    <text evidence="1">Lacks conserved residue(s) required for the propagation of feature annotation.</text>
</comment>
<dbReference type="Gene3D" id="3.40.50.150">
    <property type="entry name" value="Vaccinia Virus protein VP39"/>
    <property type="match status" value="1"/>
</dbReference>
<dbReference type="SUPFAM" id="SSF53335">
    <property type="entry name" value="S-adenosyl-L-methionine-dependent methyltransferases"/>
    <property type="match status" value="1"/>
</dbReference>
<gene>
    <name evidence="1" type="primary">rsmJ</name>
    <name evidence="2" type="ORF">SAMN04487824_11225</name>
</gene>
<proteinExistence type="inferred from homology"/>
<comment type="similarity">
    <text evidence="1">Belongs to the methyltransferase superfamily. RsmJ family.</text>
</comment>